<feature type="signal peptide" evidence="1">
    <location>
        <begin position="1"/>
        <end position="24"/>
    </location>
</feature>
<accession>A0A517PUV1</accession>
<dbReference type="RefSeq" id="WP_145190132.1">
    <property type="nucleotide sequence ID" value="NZ_CP036266.1"/>
</dbReference>
<proteinExistence type="predicted"/>
<dbReference type="EMBL" id="CP036266">
    <property type="protein sequence ID" value="QDT23151.1"/>
    <property type="molecule type" value="Genomic_DNA"/>
</dbReference>
<reference evidence="2 3" key="1">
    <citation type="submission" date="2019-02" db="EMBL/GenBank/DDBJ databases">
        <title>Deep-cultivation of Planctomycetes and their phenomic and genomic characterization uncovers novel biology.</title>
        <authorList>
            <person name="Wiegand S."/>
            <person name="Jogler M."/>
            <person name="Boedeker C."/>
            <person name="Pinto D."/>
            <person name="Vollmers J."/>
            <person name="Rivas-Marin E."/>
            <person name="Kohn T."/>
            <person name="Peeters S.H."/>
            <person name="Heuer A."/>
            <person name="Rast P."/>
            <person name="Oberbeckmann S."/>
            <person name="Bunk B."/>
            <person name="Jeske O."/>
            <person name="Meyerdierks A."/>
            <person name="Storesund J.E."/>
            <person name="Kallscheuer N."/>
            <person name="Luecker S."/>
            <person name="Lage O.M."/>
            <person name="Pohl T."/>
            <person name="Merkel B.J."/>
            <person name="Hornburger P."/>
            <person name="Mueller R.-W."/>
            <person name="Bruemmer F."/>
            <person name="Labrenz M."/>
            <person name="Spormann A.M."/>
            <person name="Op den Camp H."/>
            <person name="Overmann J."/>
            <person name="Amann R."/>
            <person name="Jetten M.S.M."/>
            <person name="Mascher T."/>
            <person name="Medema M.H."/>
            <person name="Devos D.P."/>
            <person name="Kaster A.-K."/>
            <person name="Ovreas L."/>
            <person name="Rohde M."/>
            <person name="Galperin M.Y."/>
            <person name="Jogler C."/>
        </authorList>
    </citation>
    <scope>NUCLEOTIDE SEQUENCE [LARGE SCALE GENOMIC DNA]</scope>
    <source>
        <strain evidence="2 3">HG66A1</strain>
    </source>
</reference>
<evidence type="ECO:0000313" key="3">
    <source>
        <dbReference type="Proteomes" id="UP000320421"/>
    </source>
</evidence>
<evidence type="ECO:0008006" key="4">
    <source>
        <dbReference type="Google" id="ProtNLM"/>
    </source>
</evidence>
<sequence precursor="true">MPQRFLLIIAFQTLILLPPSQLTAEAAVVQQPQRPPAVEILRTVESPGGHGRELHRLTVSGTARNAEGAPVKNATIFLANSSKKVSEVYIPRNFNLLRGQVKTDVNGHYELQDIQLLVNRNKHQPGPINGKFVLFGTSPDYGFTWHRTCRYIPIERPEKRTPIDPSEGGALKVFYQNEPIILDLTFDRPAQLKGRISDKQGRPLAHTRISLGHGNLYSSGRGGPWNCQFLGNHNQPLSQPLSFEAIEQLPRELRETYTDTHGNYEFTNLRRDTIYLAEVDPGPAFDIQRFTVGTASKKLTRGRCNFSVGYDGILNQELESPRSTTIQVHQADTGLPLNHVLVSAQPGNVTRRAGFQARSDSEGNARLQLLPGQYQLIAEPTPDEPFCFFNESFSVSDQSEEAHHRIKLRQAAVVILRAVNAETGEPLPGIRFNQQKQDSEKVYPVSTQTVYLDYPKTNSAGEIQAFLEPGTYWFTVADPFTSKSSIVKLPVPGNPVKLTAGEATTVEFPLSPAQIRVLLPLTAPFRPERVSSLPAIVQEHKHRQEQILQQSNLQVMVRELFFNWKNIDSQGLLQELHSLPPEDVPEIINLMEKYRGEKLSQRKYSLLTNGVIHRESIFNTVPIQEEANTLHGQQVTPSAVHSYDGRFLLGHNPGNSARVSQSRTPFVRTVSSLCDWTSLTQRQTIVEKSGISTHQRGQQSVCEMETGEFFSRLIFDTDSGFLYSNHHHDKRRATQITTLFFAPAKLENGLMLPRLSITIQLMRDRLITLRIFQLDQVRLHPRFPVDAFSISLPAGTHILDSRHIPAGSSRYGQLRPVQFTERNPITDFAAYLQRHPHLKPPASPEKTDQ</sequence>
<gene>
    <name evidence="2" type="ORF">HG66A1_49660</name>
</gene>
<protein>
    <recommendedName>
        <fullName evidence="4">Carboxypeptidase regulatory-like domain-containing protein</fullName>
    </recommendedName>
</protein>
<dbReference type="OrthoDB" id="291637at2"/>
<dbReference type="SUPFAM" id="SSF49464">
    <property type="entry name" value="Carboxypeptidase regulatory domain-like"/>
    <property type="match status" value="1"/>
</dbReference>
<evidence type="ECO:0000313" key="2">
    <source>
        <dbReference type="EMBL" id="QDT23151.1"/>
    </source>
</evidence>
<keyword evidence="1" id="KW-0732">Signal</keyword>
<dbReference type="InterPro" id="IPR008969">
    <property type="entry name" value="CarboxyPept-like_regulatory"/>
</dbReference>
<feature type="chain" id="PRO_5022114382" description="Carboxypeptidase regulatory-like domain-containing protein" evidence="1">
    <location>
        <begin position="25"/>
        <end position="849"/>
    </location>
</feature>
<organism evidence="2 3">
    <name type="scientific">Gimesia chilikensis</name>
    <dbReference type="NCBI Taxonomy" id="2605989"/>
    <lineage>
        <taxon>Bacteria</taxon>
        <taxon>Pseudomonadati</taxon>
        <taxon>Planctomycetota</taxon>
        <taxon>Planctomycetia</taxon>
        <taxon>Planctomycetales</taxon>
        <taxon>Planctomycetaceae</taxon>
        <taxon>Gimesia</taxon>
    </lineage>
</organism>
<evidence type="ECO:0000256" key="1">
    <source>
        <dbReference type="SAM" id="SignalP"/>
    </source>
</evidence>
<name>A0A517PUV1_9PLAN</name>
<dbReference type="Proteomes" id="UP000320421">
    <property type="component" value="Chromosome"/>
</dbReference>
<dbReference type="AlphaFoldDB" id="A0A517PUV1"/>
<keyword evidence="3" id="KW-1185">Reference proteome</keyword>